<keyword evidence="2" id="KW-1185">Reference proteome</keyword>
<dbReference type="EMBL" id="JAUUTY010001523">
    <property type="protein sequence ID" value="KAK1556151.1"/>
    <property type="molecule type" value="Genomic_DNA"/>
</dbReference>
<evidence type="ECO:0000313" key="1">
    <source>
        <dbReference type="EMBL" id="KAK1556151.1"/>
    </source>
</evidence>
<accession>A0AAD8UX41</accession>
<organism evidence="1 2">
    <name type="scientific">Lolium multiflorum</name>
    <name type="common">Italian ryegrass</name>
    <name type="synonym">Lolium perenne subsp. multiflorum</name>
    <dbReference type="NCBI Taxonomy" id="4521"/>
    <lineage>
        <taxon>Eukaryota</taxon>
        <taxon>Viridiplantae</taxon>
        <taxon>Streptophyta</taxon>
        <taxon>Embryophyta</taxon>
        <taxon>Tracheophyta</taxon>
        <taxon>Spermatophyta</taxon>
        <taxon>Magnoliopsida</taxon>
        <taxon>Liliopsida</taxon>
        <taxon>Poales</taxon>
        <taxon>Poaceae</taxon>
        <taxon>BOP clade</taxon>
        <taxon>Pooideae</taxon>
        <taxon>Poodae</taxon>
        <taxon>Poeae</taxon>
        <taxon>Poeae Chloroplast Group 2 (Poeae type)</taxon>
        <taxon>Loliodinae</taxon>
        <taxon>Loliinae</taxon>
        <taxon>Lolium</taxon>
    </lineage>
</organism>
<comment type="caution">
    <text evidence="1">The sequence shown here is derived from an EMBL/GenBank/DDBJ whole genome shotgun (WGS) entry which is preliminary data.</text>
</comment>
<dbReference type="Gene3D" id="1.10.287.40">
    <property type="entry name" value="Serine-tRNA synthetase, tRNA binding domain"/>
    <property type="match status" value="1"/>
</dbReference>
<proteinExistence type="predicted"/>
<protein>
    <submittedName>
        <fullName evidence="1">Uncharacterized protein</fullName>
    </submittedName>
</protein>
<dbReference type="InterPro" id="IPR042103">
    <property type="entry name" value="SerRS_1_N_sf"/>
</dbReference>
<name>A0AAD8UX41_LOLMU</name>
<dbReference type="Proteomes" id="UP001231189">
    <property type="component" value="Unassembled WGS sequence"/>
</dbReference>
<dbReference type="AlphaFoldDB" id="A0AAD8UX41"/>
<reference evidence="1" key="1">
    <citation type="submission" date="2023-07" db="EMBL/GenBank/DDBJ databases">
        <title>A chromosome-level genome assembly of Lolium multiflorum.</title>
        <authorList>
            <person name="Chen Y."/>
            <person name="Copetti D."/>
            <person name="Kolliker R."/>
            <person name="Studer B."/>
        </authorList>
    </citation>
    <scope>NUCLEOTIDE SEQUENCE</scope>
    <source>
        <strain evidence="1">02402/16</strain>
        <tissue evidence="1">Leaf</tissue>
    </source>
</reference>
<evidence type="ECO:0000313" key="2">
    <source>
        <dbReference type="Proteomes" id="UP001231189"/>
    </source>
</evidence>
<gene>
    <name evidence="1" type="ORF">QYE76_016955</name>
</gene>
<sequence>MLDINLFRTDRGGDPELVRNSQRRRGKPVELVDRRIRGNAMGHAATTTATAMSLPPADGGDDWFLHCGILEDLPAAACGAFPWDASASSSNPRSALRSHLLRHIDSLM</sequence>